<feature type="zinc finger region" description="FLZ-type" evidence="3">
    <location>
        <begin position="245"/>
        <end position="289"/>
    </location>
</feature>
<evidence type="ECO:0000256" key="3">
    <source>
        <dbReference type="PROSITE-ProRule" id="PRU01131"/>
    </source>
</evidence>
<feature type="compositionally biased region" description="Low complexity" evidence="4">
    <location>
        <begin position="164"/>
        <end position="181"/>
    </location>
</feature>
<sequence>MKGSGAAMPSSMFYVHEADVAQIHHFLEECSLCGKSLSGDIFMYRGDTPFCSEECRQQQIEVDRAKHRRKKRAAAHAVSVRKEHRNHHHHHRHHHQQPQPRPAIDANPWGTARGPALRQHEHLPVPAPRDGPKSNTTTTRRRSSAPPNRITTSRGRFPLPPVDPSSSSGVASSPPMDSGSESGSGSGSRGEITLAIGGGGASAAAWTRLVSSGVEDVLVVGGAGGWRGGGGGGGDGAGGLLPYGHFLEACFLCRKPLASNRDIYMYRGDIPFCSEECRREQIEMDDEMERKEKKNISKKVAPRTPDPREVESTPRPPKARAGSILAGSCMSCDRKLRKDLVCACCYG</sequence>
<dbReference type="Pfam" id="PF04570">
    <property type="entry name" value="zf-FLZ"/>
    <property type="match status" value="2"/>
</dbReference>
<dbReference type="HOGENOM" id="CLU_856259_0_0_1"/>
<evidence type="ECO:0000259" key="5">
    <source>
        <dbReference type="PROSITE" id="PS51795"/>
    </source>
</evidence>
<dbReference type="PANTHER" id="PTHR46057:SF8">
    <property type="entry name" value="OS04G0585700 PROTEIN"/>
    <property type="match status" value="1"/>
</dbReference>
<evidence type="ECO:0000313" key="7">
    <source>
        <dbReference type="Proteomes" id="UP000008021"/>
    </source>
</evidence>
<dbReference type="eggNOG" id="ENOG502RZD3">
    <property type="taxonomic scope" value="Eukaryota"/>
</dbReference>
<proteinExistence type="inferred from homology"/>
<evidence type="ECO:0000256" key="2">
    <source>
        <dbReference type="ARBA" id="ARBA00022723"/>
    </source>
</evidence>
<dbReference type="GO" id="GO:0046872">
    <property type="term" value="F:metal ion binding"/>
    <property type="evidence" value="ECO:0007669"/>
    <property type="project" value="UniProtKB-KW"/>
</dbReference>
<feature type="domain" description="FLZ-type" evidence="5">
    <location>
        <begin position="25"/>
        <end position="67"/>
    </location>
</feature>
<feature type="region of interest" description="Disordered" evidence="4">
    <location>
        <begin position="285"/>
        <end position="322"/>
    </location>
</feature>
<dbReference type="PROSITE" id="PS51795">
    <property type="entry name" value="ZF_FLZ"/>
    <property type="match status" value="2"/>
</dbReference>
<feature type="domain" description="FLZ-type" evidence="5">
    <location>
        <begin position="245"/>
        <end position="289"/>
    </location>
</feature>
<accession>A0A0E0DHQ6</accession>
<reference evidence="6" key="1">
    <citation type="submission" date="2015-04" db="UniProtKB">
        <authorList>
            <consortium name="EnsemblPlants"/>
        </authorList>
    </citation>
    <scope>IDENTIFICATION</scope>
</reference>
<organism evidence="6">
    <name type="scientific">Oryza meridionalis</name>
    <dbReference type="NCBI Taxonomy" id="40149"/>
    <lineage>
        <taxon>Eukaryota</taxon>
        <taxon>Viridiplantae</taxon>
        <taxon>Streptophyta</taxon>
        <taxon>Embryophyta</taxon>
        <taxon>Tracheophyta</taxon>
        <taxon>Spermatophyta</taxon>
        <taxon>Magnoliopsida</taxon>
        <taxon>Liliopsida</taxon>
        <taxon>Poales</taxon>
        <taxon>Poaceae</taxon>
        <taxon>BOP clade</taxon>
        <taxon>Oryzoideae</taxon>
        <taxon>Oryzeae</taxon>
        <taxon>Oryzinae</taxon>
        <taxon>Oryza</taxon>
    </lineage>
</organism>
<feature type="zinc finger region" description="FLZ-type" evidence="3">
    <location>
        <begin position="25"/>
        <end position="67"/>
    </location>
</feature>
<feature type="compositionally biased region" description="Basic residues" evidence="4">
    <location>
        <begin position="82"/>
        <end position="96"/>
    </location>
</feature>
<keyword evidence="2" id="KW-0479">Metal-binding</keyword>
<name>A0A0E0DHQ6_9ORYZ</name>
<reference evidence="6" key="2">
    <citation type="submission" date="2018-05" db="EMBL/GenBank/DDBJ databases">
        <title>OmerRS3 (Oryza meridionalis Reference Sequence Version 3).</title>
        <authorList>
            <person name="Zhang J."/>
            <person name="Kudrna D."/>
            <person name="Lee S."/>
            <person name="Talag J."/>
            <person name="Welchert J."/>
            <person name="Wing R.A."/>
        </authorList>
    </citation>
    <scope>NUCLEOTIDE SEQUENCE [LARGE SCALE GENOMIC DNA]</scope>
    <source>
        <strain evidence="6">cv. OR44</strain>
    </source>
</reference>
<evidence type="ECO:0000256" key="1">
    <source>
        <dbReference type="ARBA" id="ARBA00009374"/>
    </source>
</evidence>
<protein>
    <recommendedName>
        <fullName evidence="5">FLZ-type domain-containing protein</fullName>
    </recommendedName>
</protein>
<feature type="compositionally biased region" description="Basic and acidic residues" evidence="4">
    <location>
        <begin position="285"/>
        <end position="295"/>
    </location>
</feature>
<dbReference type="AlphaFoldDB" id="A0A0E0DHQ6"/>
<dbReference type="Proteomes" id="UP000008021">
    <property type="component" value="Chromosome 4"/>
</dbReference>
<dbReference type="InterPro" id="IPR044533">
    <property type="entry name" value="FLZ1/2/3"/>
</dbReference>
<dbReference type="EnsemblPlants" id="OMERI04G19400.2">
    <property type="protein sequence ID" value="OMERI04G19400.2"/>
    <property type="gene ID" value="OMERI04G19400"/>
</dbReference>
<feature type="compositionally biased region" description="Basic residues" evidence="4">
    <location>
        <begin position="65"/>
        <end position="74"/>
    </location>
</feature>
<comment type="similarity">
    <text evidence="1">Belongs to the FLZ family.</text>
</comment>
<keyword evidence="7" id="KW-1185">Reference proteome</keyword>
<evidence type="ECO:0000313" key="6">
    <source>
        <dbReference type="EnsemblPlants" id="OMERI04G19400.2"/>
    </source>
</evidence>
<dbReference type="PANTHER" id="PTHR46057">
    <property type="entry name" value="FCS-LIKE ZINC FINGER 1-RELATED"/>
    <property type="match status" value="1"/>
</dbReference>
<dbReference type="STRING" id="40149.A0A0E0DHQ6"/>
<evidence type="ECO:0000256" key="4">
    <source>
        <dbReference type="SAM" id="MobiDB-lite"/>
    </source>
</evidence>
<dbReference type="Gramene" id="OMERI04G19400.2">
    <property type="protein sequence ID" value="OMERI04G19400.2"/>
    <property type="gene ID" value="OMERI04G19400"/>
</dbReference>
<dbReference type="InterPro" id="IPR007650">
    <property type="entry name" value="Zf-FLZ_dom"/>
</dbReference>
<feature type="compositionally biased region" description="Polar residues" evidence="4">
    <location>
        <begin position="145"/>
        <end position="154"/>
    </location>
</feature>
<feature type="region of interest" description="Disordered" evidence="4">
    <location>
        <begin position="63"/>
        <end position="193"/>
    </location>
</feature>